<dbReference type="Proteomes" id="UP000628775">
    <property type="component" value="Unassembled WGS sequence"/>
</dbReference>
<proteinExistence type="predicted"/>
<organism evidence="1 2">
    <name type="scientific">Pullulanibacillus camelliae</name>
    <dbReference type="NCBI Taxonomy" id="1707096"/>
    <lineage>
        <taxon>Bacteria</taxon>
        <taxon>Bacillati</taxon>
        <taxon>Bacillota</taxon>
        <taxon>Bacilli</taxon>
        <taxon>Bacillales</taxon>
        <taxon>Sporolactobacillaceae</taxon>
        <taxon>Pullulanibacillus</taxon>
    </lineage>
</organism>
<evidence type="ECO:0000313" key="2">
    <source>
        <dbReference type="Proteomes" id="UP000628775"/>
    </source>
</evidence>
<accession>A0A8J2YDH2</accession>
<dbReference type="EMBL" id="BMIR01000003">
    <property type="protein sequence ID" value="GGE34009.1"/>
    <property type="molecule type" value="Genomic_DNA"/>
</dbReference>
<keyword evidence="2" id="KW-1185">Reference proteome</keyword>
<gene>
    <name evidence="1" type="ORF">GCM10011391_10890</name>
</gene>
<evidence type="ECO:0000313" key="1">
    <source>
        <dbReference type="EMBL" id="GGE34009.1"/>
    </source>
</evidence>
<protein>
    <submittedName>
        <fullName evidence="1">Uncharacterized protein</fullName>
    </submittedName>
</protein>
<dbReference type="AlphaFoldDB" id="A0A8J2YDH2"/>
<name>A0A8J2YDH2_9BACL</name>
<reference evidence="1" key="1">
    <citation type="journal article" date="2014" name="Int. J. Syst. Evol. Microbiol.">
        <title>Complete genome sequence of Corynebacterium casei LMG S-19264T (=DSM 44701T), isolated from a smear-ripened cheese.</title>
        <authorList>
            <consortium name="US DOE Joint Genome Institute (JGI-PGF)"/>
            <person name="Walter F."/>
            <person name="Albersmeier A."/>
            <person name="Kalinowski J."/>
            <person name="Ruckert C."/>
        </authorList>
    </citation>
    <scope>NUCLEOTIDE SEQUENCE</scope>
    <source>
        <strain evidence="1">CGMCC 1.15371</strain>
    </source>
</reference>
<comment type="caution">
    <text evidence="1">The sequence shown here is derived from an EMBL/GenBank/DDBJ whole genome shotgun (WGS) entry which is preliminary data.</text>
</comment>
<sequence length="74" mass="8389">MSVYRHILYSRKNTIVENARQMNVKVKATSGTIDKKKTVKEPSGFCRADPLSIKRVIGKGKGVRPYVRKRSIVV</sequence>
<reference evidence="1" key="2">
    <citation type="submission" date="2020-09" db="EMBL/GenBank/DDBJ databases">
        <authorList>
            <person name="Sun Q."/>
            <person name="Zhou Y."/>
        </authorList>
    </citation>
    <scope>NUCLEOTIDE SEQUENCE</scope>
    <source>
        <strain evidence="1">CGMCC 1.15371</strain>
    </source>
</reference>